<dbReference type="Gene3D" id="1.10.1790.10">
    <property type="entry name" value="PRD domain"/>
    <property type="match status" value="2"/>
</dbReference>
<dbReference type="InterPro" id="IPR036634">
    <property type="entry name" value="PRD_sf"/>
</dbReference>
<feature type="domain" description="PTS EIIB type-2" evidence="7">
    <location>
        <begin position="402"/>
        <end position="492"/>
    </location>
</feature>
<gene>
    <name evidence="9" type="ORF">CFK40_04350</name>
</gene>
<dbReference type="InterPro" id="IPR013196">
    <property type="entry name" value="HTH_11"/>
</dbReference>
<dbReference type="PROSITE" id="PS51372">
    <property type="entry name" value="PRD_2"/>
    <property type="match status" value="2"/>
</dbReference>
<dbReference type="Pfam" id="PF00874">
    <property type="entry name" value="PRD"/>
    <property type="match status" value="2"/>
</dbReference>
<evidence type="ECO:0000313" key="9">
    <source>
        <dbReference type="EMBL" id="ASN04293.1"/>
    </source>
</evidence>
<dbReference type="InterPro" id="IPR036388">
    <property type="entry name" value="WH-like_DNA-bd_sf"/>
</dbReference>
<dbReference type="Pfam" id="PF05043">
    <property type="entry name" value="Mga"/>
    <property type="match status" value="1"/>
</dbReference>
<dbReference type="InterPro" id="IPR036095">
    <property type="entry name" value="PTS_EIIB-like_sf"/>
</dbReference>
<evidence type="ECO:0000256" key="2">
    <source>
        <dbReference type="ARBA" id="ARBA00022737"/>
    </source>
</evidence>
<dbReference type="AlphaFoldDB" id="A0A221M9G7"/>
<evidence type="ECO:0000259" key="7">
    <source>
        <dbReference type="PROSITE" id="PS51099"/>
    </source>
</evidence>
<keyword evidence="5" id="KW-0804">Transcription</keyword>
<dbReference type="Pfam" id="PF00359">
    <property type="entry name" value="PTS_EIIA_2"/>
    <property type="match status" value="1"/>
</dbReference>
<dbReference type="SUPFAM" id="SSF63520">
    <property type="entry name" value="PTS-regulatory domain, PRD"/>
    <property type="match status" value="2"/>
</dbReference>
<evidence type="ECO:0000256" key="3">
    <source>
        <dbReference type="ARBA" id="ARBA00023015"/>
    </source>
</evidence>
<dbReference type="PANTHER" id="PTHR30185">
    <property type="entry name" value="CRYPTIC BETA-GLUCOSIDE BGL OPERON ANTITERMINATOR"/>
    <property type="match status" value="1"/>
</dbReference>
<reference evidence="9 10" key="1">
    <citation type="journal article" date="2003" name="Int. J. Syst. Evol. Microbiol.">
        <title>Virgibacillus carmonensis sp. nov., Virgibacillus necropolis sp. nov. and Virgibacillus picturae sp. nov., three novel species isolated from deteriorated mural paintings, transfer of the species of the genus salibacillus to Virgibacillus, as Virgibacillus marismortui comb. nov. and Virgibacillus salexigens comb. nov., and emended description of the genus Virgibacillus.</title>
        <authorList>
            <person name="Heyrman J."/>
            <person name="Logan N.A."/>
            <person name="Busse H.J."/>
            <person name="Balcaen A."/>
            <person name="Lebbe L."/>
            <person name="Rodriguez-Diaz M."/>
            <person name="Swings J."/>
            <person name="De Vos P."/>
        </authorList>
    </citation>
    <scope>NUCLEOTIDE SEQUENCE [LARGE SCALE GENOMIC DNA]</scope>
    <source>
        <strain evidence="9 10">LMG 19488</strain>
    </source>
</reference>
<proteinExistence type="predicted"/>
<dbReference type="RefSeq" id="WP_089530918.1">
    <property type="nucleotide sequence ID" value="NZ_CP022437.1"/>
</dbReference>
<dbReference type="KEGG" id="vne:CFK40_04350"/>
<keyword evidence="3" id="KW-0805">Transcription regulation</keyword>
<keyword evidence="1" id="KW-0808">Transferase</keyword>
<keyword evidence="2" id="KW-0677">Repeat</keyword>
<feature type="domain" description="PTS EIIA type-2" evidence="6">
    <location>
        <begin position="502"/>
        <end position="640"/>
    </location>
</feature>
<dbReference type="EMBL" id="CP022437">
    <property type="protein sequence ID" value="ASN04293.1"/>
    <property type="molecule type" value="Genomic_DNA"/>
</dbReference>
<dbReference type="CDD" id="cd05568">
    <property type="entry name" value="PTS_IIB_bgl_like"/>
    <property type="match status" value="1"/>
</dbReference>
<sequence>MNDRQKELLHILLLDQNVALLVQDLSKRLHCSEKTVRNDLKHIEEFIKPYPSASLIRKPGLGVYLEIDSGERSQLFQLLFSKGSKSEEERIIEMTYQLLVSDKPISLQRFAEQYYIHKTAIKKDLEKVTKWLDRFDLMLVSKQRLGNTITGTELNKRSALAHLSQLVAPVPGNMNYVIDLFLPYEITTVKKALMDLQHNYSVAFTDGAMESLLVHALIMIKRTRQRSTVSIPDSKKESIYQTNEYQYTKDFLNQLEYAFRLSFPEEELIYFTWHLISCKKTDDQSNRFLGLNDNLARITTEITSKLKQLTMINFEEDSVLMDGLTVHMDTVINRLTYGFPITNPLLSDIKKMYPYMFSMVVLTLEDMNESYHLTIPEDEAAYLVLHFQASIERLQKKKDTNKSVLIVCHMGIGMSHLLRAKLEQNYKGITILDCIGKTEVSEFINHNSVDFIISTVPLKNVTVSHIVISPLLEAKDKNKLEQFFHQAENEATNYQGNSYLSKLINRDLIYLNVDSEHRFKVVEKLANALFQKGFVDKEFVHSTLFREKSSATSIGGAIAIPHGSPSLVKHSVVAVAVLAEPLEWGDEMVSIVFMLAVSNERDNPTKELIQQIASFSDQPMLVEAITAANDPSDILILLDK</sequence>
<evidence type="ECO:0000256" key="5">
    <source>
        <dbReference type="ARBA" id="ARBA00023163"/>
    </source>
</evidence>
<organism evidence="9 10">
    <name type="scientific">Virgibacillus necropolis</name>
    <dbReference type="NCBI Taxonomy" id="163877"/>
    <lineage>
        <taxon>Bacteria</taxon>
        <taxon>Bacillati</taxon>
        <taxon>Bacillota</taxon>
        <taxon>Bacilli</taxon>
        <taxon>Bacillales</taxon>
        <taxon>Bacillaceae</taxon>
        <taxon>Virgibacillus</taxon>
    </lineage>
</organism>
<dbReference type="InterPro" id="IPR002178">
    <property type="entry name" value="PTS_EIIA_type-2_dom"/>
</dbReference>
<protein>
    <submittedName>
        <fullName evidence="9">Transcriptional antiterminator</fullName>
    </submittedName>
</protein>
<evidence type="ECO:0000259" key="8">
    <source>
        <dbReference type="PROSITE" id="PS51372"/>
    </source>
</evidence>
<evidence type="ECO:0000256" key="4">
    <source>
        <dbReference type="ARBA" id="ARBA00023159"/>
    </source>
</evidence>
<evidence type="ECO:0000313" key="10">
    <source>
        <dbReference type="Proteomes" id="UP000204391"/>
    </source>
</evidence>
<dbReference type="SUPFAM" id="SSF52794">
    <property type="entry name" value="PTS system IIB component-like"/>
    <property type="match status" value="1"/>
</dbReference>
<evidence type="ECO:0000256" key="1">
    <source>
        <dbReference type="ARBA" id="ARBA00022679"/>
    </source>
</evidence>
<dbReference type="InterPro" id="IPR016152">
    <property type="entry name" value="PTrfase/Anion_transptr"/>
</dbReference>
<dbReference type="Gene3D" id="1.10.10.10">
    <property type="entry name" value="Winged helix-like DNA-binding domain superfamily/Winged helix DNA-binding domain"/>
    <property type="match status" value="2"/>
</dbReference>
<dbReference type="CDD" id="cd00211">
    <property type="entry name" value="PTS_IIA_fru"/>
    <property type="match status" value="1"/>
</dbReference>
<feature type="domain" description="PRD" evidence="8">
    <location>
        <begin position="180"/>
        <end position="285"/>
    </location>
</feature>
<feature type="domain" description="PRD" evidence="8">
    <location>
        <begin position="290"/>
        <end position="397"/>
    </location>
</feature>
<dbReference type="InterPro" id="IPR050661">
    <property type="entry name" value="BglG_antiterminators"/>
</dbReference>
<dbReference type="InterPro" id="IPR007737">
    <property type="entry name" value="Mga_HTH"/>
</dbReference>
<dbReference type="Pfam" id="PF08279">
    <property type="entry name" value="HTH_11"/>
    <property type="match status" value="1"/>
</dbReference>
<dbReference type="PANTHER" id="PTHR30185:SF12">
    <property type="entry name" value="TRANSCRIPTIONAL REGULATOR MANR"/>
    <property type="match status" value="1"/>
</dbReference>
<dbReference type="InterPro" id="IPR011608">
    <property type="entry name" value="PRD"/>
</dbReference>
<name>A0A221M9G7_9BACI</name>
<dbReference type="PROSITE" id="PS51094">
    <property type="entry name" value="PTS_EIIA_TYPE_2"/>
    <property type="match status" value="1"/>
</dbReference>
<dbReference type="GO" id="GO:0008982">
    <property type="term" value="F:protein-N(PI)-phosphohistidine-sugar phosphotransferase activity"/>
    <property type="evidence" value="ECO:0007669"/>
    <property type="project" value="InterPro"/>
</dbReference>
<dbReference type="PROSITE" id="PS00372">
    <property type="entry name" value="PTS_EIIA_TYPE_2_HIS"/>
    <property type="match status" value="1"/>
</dbReference>
<dbReference type="Proteomes" id="UP000204391">
    <property type="component" value="Chromosome"/>
</dbReference>
<dbReference type="SUPFAM" id="SSF55804">
    <property type="entry name" value="Phoshotransferase/anion transport protein"/>
    <property type="match status" value="1"/>
</dbReference>
<dbReference type="Gene3D" id="3.40.930.10">
    <property type="entry name" value="Mannitol-specific EII, Chain A"/>
    <property type="match status" value="1"/>
</dbReference>
<evidence type="ECO:0000259" key="6">
    <source>
        <dbReference type="PROSITE" id="PS51094"/>
    </source>
</evidence>
<dbReference type="GO" id="GO:0006355">
    <property type="term" value="P:regulation of DNA-templated transcription"/>
    <property type="evidence" value="ECO:0007669"/>
    <property type="project" value="InterPro"/>
</dbReference>
<keyword evidence="10" id="KW-1185">Reference proteome</keyword>
<dbReference type="InterPro" id="IPR013011">
    <property type="entry name" value="PTS_EIIB_2"/>
</dbReference>
<dbReference type="Gene3D" id="3.40.50.2300">
    <property type="match status" value="1"/>
</dbReference>
<dbReference type="PROSITE" id="PS51099">
    <property type="entry name" value="PTS_EIIB_TYPE_2"/>
    <property type="match status" value="1"/>
</dbReference>
<keyword evidence="4" id="KW-0010">Activator</keyword>
<dbReference type="OrthoDB" id="3175596at2"/>
<dbReference type="GO" id="GO:0009401">
    <property type="term" value="P:phosphoenolpyruvate-dependent sugar phosphotransferase system"/>
    <property type="evidence" value="ECO:0007669"/>
    <property type="project" value="InterPro"/>
</dbReference>
<accession>A0A221M9G7</accession>